<dbReference type="Gene3D" id="3.90.1150.10">
    <property type="entry name" value="Aspartate Aminotransferase, domain 1"/>
    <property type="match status" value="1"/>
</dbReference>
<dbReference type="Gene3D" id="3.40.640.10">
    <property type="entry name" value="Type I PLP-dependent aspartate aminotransferase-like (Major domain)"/>
    <property type="match status" value="1"/>
</dbReference>
<reference evidence="4" key="1">
    <citation type="journal article" date="2014" name="Int. J. Syst. Evol. Microbiol.">
        <title>Complete genome sequence of Corynebacterium casei LMG S-19264T (=DSM 44701T), isolated from a smear-ripened cheese.</title>
        <authorList>
            <consortium name="US DOE Joint Genome Institute (JGI-PGF)"/>
            <person name="Walter F."/>
            <person name="Albersmeier A."/>
            <person name="Kalinowski J."/>
            <person name="Ruckert C."/>
        </authorList>
    </citation>
    <scope>NUCLEOTIDE SEQUENCE</scope>
    <source>
        <strain evidence="4">CGMCC 4.7403</strain>
    </source>
</reference>
<evidence type="ECO:0000313" key="4">
    <source>
        <dbReference type="EMBL" id="GHH84729.1"/>
    </source>
</evidence>
<dbReference type="InterPro" id="IPR015422">
    <property type="entry name" value="PyrdxlP-dep_Trfase_small"/>
</dbReference>
<dbReference type="Proteomes" id="UP000603227">
    <property type="component" value="Unassembled WGS sequence"/>
</dbReference>
<dbReference type="InterPro" id="IPR015424">
    <property type="entry name" value="PyrdxlP-dep_Trfase"/>
</dbReference>
<evidence type="ECO:0000256" key="3">
    <source>
        <dbReference type="RuleBase" id="RU003560"/>
    </source>
</evidence>
<gene>
    <name evidence="4" type="primary">hemL</name>
    <name evidence="4" type="ORF">GCM10017771_14740</name>
</gene>
<proteinExistence type="inferred from homology"/>
<evidence type="ECO:0000256" key="2">
    <source>
        <dbReference type="ARBA" id="ARBA00022898"/>
    </source>
</evidence>
<evidence type="ECO:0000256" key="1">
    <source>
        <dbReference type="ARBA" id="ARBA00001933"/>
    </source>
</evidence>
<dbReference type="EMBL" id="BNAT01000004">
    <property type="protein sequence ID" value="GHH84729.1"/>
    <property type="molecule type" value="Genomic_DNA"/>
</dbReference>
<dbReference type="RefSeq" id="WP_189781584.1">
    <property type="nucleotide sequence ID" value="NZ_BNAT01000004.1"/>
</dbReference>
<dbReference type="GO" id="GO:0030170">
    <property type="term" value="F:pyridoxal phosphate binding"/>
    <property type="evidence" value="ECO:0007669"/>
    <property type="project" value="InterPro"/>
</dbReference>
<dbReference type="AlphaFoldDB" id="A0A919L608"/>
<dbReference type="InterPro" id="IPR005814">
    <property type="entry name" value="Aminotrans_3"/>
</dbReference>
<comment type="cofactor">
    <cofactor evidence="1">
        <name>pyridoxal 5'-phosphate</name>
        <dbReference type="ChEBI" id="CHEBI:597326"/>
    </cofactor>
</comment>
<keyword evidence="5" id="KW-1185">Reference proteome</keyword>
<evidence type="ECO:0000313" key="5">
    <source>
        <dbReference type="Proteomes" id="UP000603227"/>
    </source>
</evidence>
<protein>
    <submittedName>
        <fullName evidence="4">Glutamate-1-semialdehyde 2,1-aminomutase</fullName>
    </submittedName>
</protein>
<comment type="similarity">
    <text evidence="3">Belongs to the class-III pyridoxal-phosphate-dependent aminotransferase family.</text>
</comment>
<dbReference type="PANTHER" id="PTHR43713">
    <property type="entry name" value="GLUTAMATE-1-SEMIALDEHYDE 2,1-AMINOMUTASE"/>
    <property type="match status" value="1"/>
</dbReference>
<comment type="caution">
    <text evidence="4">The sequence shown here is derived from an EMBL/GenBank/DDBJ whole genome shotgun (WGS) entry which is preliminary data.</text>
</comment>
<keyword evidence="2 3" id="KW-0663">Pyridoxal phosphate</keyword>
<sequence length="443" mass="48855">MFSSWPKSESLMERSRKVVSSTRPDLDGTFPFVVASGLGGYVTDLEGNRYLDLTASTGAVLLGHRHPEVSAATIAAINDVGSMFPTTTSPLLFEVAERLTNMFPSAERALFFRTGSEATTAAIRLARMATGRRTVLTSGYHGWHDWHLQMFPQFRMEDPTHIDFAYNLNLLELLLDRYAGDVACVIVTPDLNFFPHEYFAELRELTSRKGVILIFDEVVTGFRYGMGGFQSSSGITPEMTTLSKGLANGHAISAVVGRAELIEQRDKTHMWGTFNSEVTPLAAAVATLDVFVRDNVPAVLDHVGTALMEGLGALFRSAGVRADAFRVGSDFHIVFEDEDLGQAFYWSCLCRGVLFHRFDRQIVTAAHTLEDVQFALDVAGEALAELEASTPAAFQGWSEPSPEARDLRCLNETGGLMDYRRAVDEIPDMWTLVNQIKELPPSP</sequence>
<dbReference type="GO" id="GO:0008483">
    <property type="term" value="F:transaminase activity"/>
    <property type="evidence" value="ECO:0007669"/>
    <property type="project" value="InterPro"/>
</dbReference>
<dbReference type="SUPFAM" id="SSF53383">
    <property type="entry name" value="PLP-dependent transferases"/>
    <property type="match status" value="1"/>
</dbReference>
<reference evidence="4" key="2">
    <citation type="submission" date="2020-09" db="EMBL/GenBank/DDBJ databases">
        <authorList>
            <person name="Sun Q."/>
            <person name="Zhou Y."/>
        </authorList>
    </citation>
    <scope>NUCLEOTIDE SEQUENCE</scope>
    <source>
        <strain evidence="4">CGMCC 4.7403</strain>
    </source>
</reference>
<name>A0A919L608_9ACTN</name>
<organism evidence="4 5">
    <name type="scientific">Streptomyces capitiformicae</name>
    <dbReference type="NCBI Taxonomy" id="2014920"/>
    <lineage>
        <taxon>Bacteria</taxon>
        <taxon>Bacillati</taxon>
        <taxon>Actinomycetota</taxon>
        <taxon>Actinomycetes</taxon>
        <taxon>Kitasatosporales</taxon>
        <taxon>Streptomycetaceae</taxon>
        <taxon>Streptomyces</taxon>
    </lineage>
</organism>
<accession>A0A919L608</accession>
<dbReference type="Pfam" id="PF00202">
    <property type="entry name" value="Aminotran_3"/>
    <property type="match status" value="1"/>
</dbReference>
<dbReference type="InterPro" id="IPR015421">
    <property type="entry name" value="PyrdxlP-dep_Trfase_major"/>
</dbReference>
<dbReference type="PANTHER" id="PTHR43713:SF3">
    <property type="entry name" value="GLUTAMATE-1-SEMIALDEHYDE 2,1-AMINOMUTASE 1, CHLOROPLASTIC-RELATED"/>
    <property type="match status" value="1"/>
</dbReference>